<dbReference type="PANTHER" id="PTHR24373">
    <property type="entry name" value="SLIT RELATED LEUCINE-RICH REPEAT NEURONAL PROTEIN"/>
    <property type="match status" value="1"/>
</dbReference>
<keyword evidence="5" id="KW-1185">Reference proteome</keyword>
<evidence type="ECO:0000313" key="5">
    <source>
        <dbReference type="Proteomes" id="UP000007062"/>
    </source>
</evidence>
<evidence type="ECO:0000256" key="3">
    <source>
        <dbReference type="ARBA" id="ARBA00022737"/>
    </source>
</evidence>
<dbReference type="Proteomes" id="UP000007062">
    <property type="component" value="Chromosome 3L"/>
</dbReference>
<evidence type="ECO:0000256" key="1">
    <source>
        <dbReference type="ARBA" id="ARBA00022614"/>
    </source>
</evidence>
<keyword evidence="3" id="KW-0677">Repeat</keyword>
<dbReference type="InterPro" id="IPR032675">
    <property type="entry name" value="LRR_dom_sf"/>
</dbReference>
<keyword evidence="1" id="KW-0433">Leucine-rich repeat</keyword>
<dbReference type="InterPro" id="IPR001611">
    <property type="entry name" value="Leu-rich_rpt"/>
</dbReference>
<dbReference type="PANTHER" id="PTHR24373:SF275">
    <property type="entry name" value="TIR DOMAIN-CONTAINING PROTEIN"/>
    <property type="match status" value="1"/>
</dbReference>
<proteinExistence type="predicted"/>
<dbReference type="PROSITE" id="PS51450">
    <property type="entry name" value="LRR"/>
    <property type="match status" value="2"/>
</dbReference>
<reference evidence="4 5" key="1">
    <citation type="journal article" date="2002" name="Science">
        <title>The genome sequence of the malaria mosquito Anopheles gambiae.</title>
        <authorList>
            <person name="Holt R.A."/>
            <person name="Subramanian G.M."/>
            <person name="Halpern A."/>
            <person name="Sutton G.G."/>
            <person name="Charlab R."/>
            <person name="Nusskern D.R."/>
            <person name="Wincker P."/>
            <person name="Clark A.G."/>
            <person name="Ribeiro J.M."/>
            <person name="Wides R."/>
            <person name="Salzberg S.L."/>
            <person name="Loftus B."/>
            <person name="Yandell M."/>
            <person name="Majoros W.H."/>
            <person name="Rusch D.B."/>
            <person name="Lai Z."/>
            <person name="Kraft C.L."/>
            <person name="Abril J.F."/>
            <person name="Anthouard V."/>
            <person name="Arensburger P."/>
            <person name="Atkinson P.W."/>
            <person name="Baden H."/>
            <person name="de Berardinis V."/>
            <person name="Baldwin D."/>
            <person name="Benes V."/>
            <person name="Biedler J."/>
            <person name="Blass C."/>
            <person name="Bolanos R."/>
            <person name="Boscus D."/>
            <person name="Barnstead M."/>
            <person name="Cai S."/>
            <person name="Center A."/>
            <person name="Chaturverdi K."/>
            <person name="Christophides G.K."/>
            <person name="Chrystal M.A."/>
            <person name="Clamp M."/>
            <person name="Cravchik A."/>
            <person name="Curwen V."/>
            <person name="Dana A."/>
            <person name="Delcher A."/>
            <person name="Dew I."/>
            <person name="Evans C.A."/>
            <person name="Flanigan M."/>
            <person name="Grundschober-Freimoser A."/>
            <person name="Friedli L."/>
            <person name="Gu Z."/>
            <person name="Guan P."/>
            <person name="Guigo R."/>
            <person name="Hillenmeyer M.E."/>
            <person name="Hladun S.L."/>
            <person name="Hogan J.R."/>
            <person name="Hong Y.S."/>
            <person name="Hoover J."/>
            <person name="Jaillon O."/>
            <person name="Ke Z."/>
            <person name="Kodira C."/>
            <person name="Kokoza E."/>
            <person name="Koutsos A."/>
            <person name="Letunic I."/>
            <person name="Levitsky A."/>
            <person name="Liang Y."/>
            <person name="Lin J.J."/>
            <person name="Lobo N.F."/>
            <person name="Lopez J.R."/>
            <person name="Malek J.A."/>
            <person name="McIntosh T.C."/>
            <person name="Meister S."/>
            <person name="Miller J."/>
            <person name="Mobarry C."/>
            <person name="Mongin E."/>
            <person name="Murphy S.D."/>
            <person name="O'Brochta D.A."/>
            <person name="Pfannkoch C."/>
            <person name="Qi R."/>
            <person name="Regier M.A."/>
            <person name="Remington K."/>
            <person name="Shao H."/>
            <person name="Sharakhova M.V."/>
            <person name="Sitter C.D."/>
            <person name="Shetty J."/>
            <person name="Smith T.J."/>
            <person name="Strong R."/>
            <person name="Sun J."/>
            <person name="Thomasova D."/>
            <person name="Ton L.Q."/>
            <person name="Topalis P."/>
            <person name="Tu Z."/>
            <person name="Unger M.F."/>
            <person name="Walenz B."/>
            <person name="Wang A."/>
            <person name="Wang J."/>
            <person name="Wang M."/>
            <person name="Wang X."/>
            <person name="Woodford K.J."/>
            <person name="Wortman J.R."/>
            <person name="Wu M."/>
            <person name="Yao A."/>
            <person name="Zdobnov E.M."/>
            <person name="Zhang H."/>
            <person name="Zhao Q."/>
            <person name="Zhao S."/>
            <person name="Zhu S.C."/>
            <person name="Zhimulev I."/>
            <person name="Coluzzi M."/>
            <person name="della Torre A."/>
            <person name="Roth C.W."/>
            <person name="Louis C."/>
            <person name="Kalush F."/>
            <person name="Mural R.J."/>
            <person name="Myers E.W."/>
            <person name="Adams M.D."/>
            <person name="Smith H.O."/>
            <person name="Broder S."/>
            <person name="Gardner M.J."/>
            <person name="Fraser C.M."/>
            <person name="Birney E."/>
            <person name="Bork P."/>
            <person name="Brey P.T."/>
            <person name="Venter J.C."/>
            <person name="Weissenbach J."/>
            <person name="Kafatos F.C."/>
            <person name="Collins F.H."/>
            <person name="Hoffman S.L."/>
        </authorList>
    </citation>
    <scope>NUCLEOTIDE SEQUENCE [LARGE SCALE GENOMIC DNA]</scope>
    <source>
        <strain evidence="4 5">PEST</strain>
    </source>
</reference>
<dbReference type="InterPro" id="IPR050328">
    <property type="entry name" value="Dev_Immune_Receptor"/>
</dbReference>
<organism evidence="4 5">
    <name type="scientific">Anopheles gambiae</name>
    <name type="common">African malaria mosquito</name>
    <dbReference type="NCBI Taxonomy" id="7165"/>
    <lineage>
        <taxon>Eukaryota</taxon>
        <taxon>Metazoa</taxon>
        <taxon>Ecdysozoa</taxon>
        <taxon>Arthropoda</taxon>
        <taxon>Hexapoda</taxon>
        <taxon>Insecta</taxon>
        <taxon>Pterygota</taxon>
        <taxon>Neoptera</taxon>
        <taxon>Endopterygota</taxon>
        <taxon>Diptera</taxon>
        <taxon>Nematocera</taxon>
        <taxon>Culicoidea</taxon>
        <taxon>Culicidae</taxon>
        <taxon>Anophelinae</taxon>
        <taxon>Anopheles</taxon>
    </lineage>
</organism>
<dbReference type="InterPro" id="IPR003591">
    <property type="entry name" value="Leu-rich_rpt_typical-subtyp"/>
</dbReference>
<dbReference type="Gene3D" id="3.80.10.10">
    <property type="entry name" value="Ribonuclease Inhibitor"/>
    <property type="match status" value="1"/>
</dbReference>
<dbReference type="EMBL" id="AAAB01008848">
    <property type="status" value="NOT_ANNOTATED_CDS"/>
    <property type="molecule type" value="Genomic_DNA"/>
</dbReference>
<dbReference type="EnsemblMetazoa" id="AGAP010637.R342">
    <property type="protein sequence ID" value="AGAP010637.P342"/>
    <property type="gene ID" value="AGAP010637"/>
</dbReference>
<dbReference type="Pfam" id="PF13855">
    <property type="entry name" value="LRR_8"/>
    <property type="match status" value="2"/>
</dbReference>
<protein>
    <submittedName>
        <fullName evidence="4">Uncharacterized protein</fullName>
    </submittedName>
</protein>
<keyword evidence="2" id="KW-0732">Signal</keyword>
<evidence type="ECO:0000313" key="4">
    <source>
        <dbReference type="EnsemblMetazoa" id="AGAP010637.P342"/>
    </source>
</evidence>
<accession>A0ABK8FVV3</accession>
<reference evidence="4 5" key="2">
    <citation type="journal article" date="2004" name="Trends Parasitol.">
        <title>The Anopheles gambiae genome: an update.</title>
        <authorList>
            <person name="Mongin E."/>
            <person name="Louis C."/>
            <person name="Holt R.A."/>
            <person name="Birney E."/>
            <person name="Collins F.H."/>
        </authorList>
    </citation>
    <scope>NUCLEOTIDE SEQUENCE [LARGE SCALE GENOMIC DNA]</scope>
    <source>
        <strain evidence="4 5">PEST</strain>
    </source>
</reference>
<name>A0ABK8FVV3_ANOGA</name>
<sequence>MPKYRSVWSFRSYSTDSRNNDHLLSSLVIPSSSMITKRLLCVSLLVLMTTCASGNSCTVKKLSSIQSVAACPGFNVQLTLYTNRHQLEVTCSDKPNFELLRNLPNLQSFAFKELAYQDCPLPVGNQSLVELLSVFLNLTELSSIQRLFFVDNAKFSDQISLDPQLFASLPKLQVLSMKNSSRMPLDNPQLFKHLPSLTWLDLRQGDGDSRTNKALLHPLSQLITLELMENDLTTLSAEFVSDLPSLESLTLYHNQLEHIEQFAELPSLTSLDLTYNQLMTLREDVFDRLPSLANLYLEWNMFTGLPTGLFKHNSKLTVFHADNQHSSGLVLGDKLFAGLTMLQNVSVSNCKITMLPEGLFIGATKLSKVDLSGNLLQSVPENLFRDSPNLKELNLQNNELLKMLPDTLLRGTTQLRILILGPNQTNNHINNND</sequence>
<evidence type="ECO:0000256" key="2">
    <source>
        <dbReference type="ARBA" id="ARBA00022729"/>
    </source>
</evidence>
<dbReference type="SUPFAM" id="SSF52058">
    <property type="entry name" value="L domain-like"/>
    <property type="match status" value="1"/>
</dbReference>
<reference evidence="4" key="3">
    <citation type="submission" date="2025-05" db="UniProtKB">
        <authorList>
            <consortium name="EnsemblMetazoa"/>
        </authorList>
    </citation>
    <scope>IDENTIFICATION</scope>
    <source>
        <strain evidence="4">PEST</strain>
    </source>
</reference>
<dbReference type="SMART" id="SM00369">
    <property type="entry name" value="LRR_TYP"/>
    <property type="match status" value="7"/>
</dbReference>